<dbReference type="Pfam" id="PF00300">
    <property type="entry name" value="His_Phos_1"/>
    <property type="match status" value="1"/>
</dbReference>
<gene>
    <name evidence="1" type="ORF">HD841_001714</name>
</gene>
<evidence type="ECO:0000313" key="1">
    <source>
        <dbReference type="EMBL" id="NYD89934.1"/>
    </source>
</evidence>
<proteinExistence type="predicted"/>
<dbReference type="SUPFAM" id="SSF53254">
    <property type="entry name" value="Phosphoglycerate mutase-like"/>
    <property type="match status" value="1"/>
</dbReference>
<dbReference type="PANTHER" id="PTHR48100">
    <property type="entry name" value="BROAD-SPECIFICITY PHOSPHATASE YOR283W-RELATED"/>
    <property type="match status" value="1"/>
</dbReference>
<dbReference type="GO" id="GO:0005737">
    <property type="term" value="C:cytoplasm"/>
    <property type="evidence" value="ECO:0007669"/>
    <property type="project" value="TreeGrafter"/>
</dbReference>
<name>A0A7Y9FME7_9SPHN</name>
<dbReference type="InterPro" id="IPR050275">
    <property type="entry name" value="PGM_Phosphatase"/>
</dbReference>
<protein>
    <submittedName>
        <fullName evidence="1">Broad specificity phosphatase PhoE</fullName>
    </submittedName>
</protein>
<reference evidence="1 2" key="2">
    <citation type="submission" date="2020-08" db="EMBL/GenBank/DDBJ databases">
        <title>The Agave Microbiome: Exploring the role of microbial communities in plant adaptations to desert environments.</title>
        <authorList>
            <person name="Partida-Martinez L.P."/>
        </authorList>
    </citation>
    <scope>NUCLEOTIDE SEQUENCE [LARGE SCALE GENOMIC DNA]</scope>
    <source>
        <strain evidence="1 2">AS2.3</strain>
    </source>
</reference>
<dbReference type="SMART" id="SM00855">
    <property type="entry name" value="PGAM"/>
    <property type="match status" value="1"/>
</dbReference>
<dbReference type="InterPro" id="IPR029033">
    <property type="entry name" value="His_PPase_superfam"/>
</dbReference>
<dbReference type="InterPro" id="IPR013078">
    <property type="entry name" value="His_Pase_superF_clade-1"/>
</dbReference>
<dbReference type="PANTHER" id="PTHR48100:SF1">
    <property type="entry name" value="HISTIDINE PHOSPHATASE FAMILY PROTEIN-RELATED"/>
    <property type="match status" value="1"/>
</dbReference>
<dbReference type="AlphaFoldDB" id="A0A7Y9FME7"/>
<organism evidence="1 2">
    <name type="scientific">Sphingomonas melonis</name>
    <dbReference type="NCBI Taxonomy" id="152682"/>
    <lineage>
        <taxon>Bacteria</taxon>
        <taxon>Pseudomonadati</taxon>
        <taxon>Pseudomonadota</taxon>
        <taxon>Alphaproteobacteria</taxon>
        <taxon>Sphingomonadales</taxon>
        <taxon>Sphingomonadaceae</taxon>
        <taxon>Sphingomonas</taxon>
    </lineage>
</organism>
<dbReference type="Proteomes" id="UP000517753">
    <property type="component" value="Unassembled WGS sequence"/>
</dbReference>
<dbReference type="Gene3D" id="3.40.50.1240">
    <property type="entry name" value="Phosphoglycerate mutase-like"/>
    <property type="match status" value="1"/>
</dbReference>
<comment type="caution">
    <text evidence="1">The sequence shown here is derived from an EMBL/GenBank/DDBJ whole genome shotgun (WGS) entry which is preliminary data.</text>
</comment>
<evidence type="ECO:0000313" key="2">
    <source>
        <dbReference type="Proteomes" id="UP000517753"/>
    </source>
</evidence>
<dbReference type="GO" id="GO:0016791">
    <property type="term" value="F:phosphatase activity"/>
    <property type="evidence" value="ECO:0007669"/>
    <property type="project" value="TreeGrafter"/>
</dbReference>
<sequence>MTATFLLIRHAAHVHLDRRLSGRMENVPLSDAGCAQAAALGRALAARQHEEPIDRIVCSPLERTRDTAAAIAAACALPPPEPVDALVEIDMGEWTGAAFTDLHGPEWDAWNAERGSARIPGGETMAEAQARIVGYLEDAAARQDGAVIALVSHSDMIRAAIAFALGLSLDNLLRFDIDPASVSRIVVGDWGARVISLNERMAA</sequence>
<reference evidence="1 2" key="1">
    <citation type="submission" date="2020-07" db="EMBL/GenBank/DDBJ databases">
        <authorList>
            <person name="Partida-Martinez L."/>
            <person name="Huntemann M."/>
            <person name="Clum A."/>
            <person name="Wang J."/>
            <person name="Palaniappan K."/>
            <person name="Ritter S."/>
            <person name="Chen I.-M."/>
            <person name="Stamatis D."/>
            <person name="Reddy T."/>
            <person name="O'Malley R."/>
            <person name="Daum C."/>
            <person name="Shapiro N."/>
            <person name="Ivanova N."/>
            <person name="Kyrpides N."/>
            <person name="Woyke T."/>
        </authorList>
    </citation>
    <scope>NUCLEOTIDE SEQUENCE [LARGE SCALE GENOMIC DNA]</scope>
    <source>
        <strain evidence="1 2">AS2.3</strain>
    </source>
</reference>
<keyword evidence="2" id="KW-1185">Reference proteome</keyword>
<dbReference type="EMBL" id="JACCBY010000002">
    <property type="protein sequence ID" value="NYD89934.1"/>
    <property type="molecule type" value="Genomic_DNA"/>
</dbReference>
<accession>A0A7Y9FME7</accession>
<dbReference type="CDD" id="cd07067">
    <property type="entry name" value="HP_PGM_like"/>
    <property type="match status" value="1"/>
</dbReference>